<evidence type="ECO:0000313" key="1">
    <source>
        <dbReference type="EMBL" id="CAE6370616.1"/>
    </source>
</evidence>
<reference evidence="1" key="1">
    <citation type="submission" date="2021-01" db="EMBL/GenBank/DDBJ databases">
        <authorList>
            <person name="Kaushik A."/>
        </authorList>
    </citation>
    <scope>NUCLEOTIDE SEQUENCE</scope>
    <source>
        <strain evidence="1">AG1-1C</strain>
    </source>
</reference>
<protein>
    <submittedName>
        <fullName evidence="1">Uncharacterized protein</fullName>
    </submittedName>
</protein>
<gene>
    <name evidence="1" type="ORF">RDB_LOCUS25673</name>
</gene>
<dbReference type="EMBL" id="CAJMWS010000134">
    <property type="protein sequence ID" value="CAE6370616.1"/>
    <property type="molecule type" value="Genomic_DNA"/>
</dbReference>
<proteinExistence type="predicted"/>
<evidence type="ECO:0000313" key="2">
    <source>
        <dbReference type="Proteomes" id="UP000663846"/>
    </source>
</evidence>
<comment type="caution">
    <text evidence="1">The sequence shown here is derived from an EMBL/GenBank/DDBJ whole genome shotgun (WGS) entry which is preliminary data.</text>
</comment>
<accession>A0A8H2ZY84</accession>
<sequence>MNTGVFDDSYWKGVELSTAIFTPHFTAESMPSIRHFGGPGCVVGALLKSNLSKQLEVLELIEPMYKEFGTISGLLQQIGSSIVPELPHLRALGITVYSNDDKANWQDALRALCELADRMPMLEELLIYVWGRPRSDELEELFQLLSRLLRLRRLAVPTTWWGSSHEFRSVYERTKISFPRLQVVNSSQLTSTLF</sequence>
<dbReference type="AlphaFoldDB" id="A0A8H2ZY84"/>
<dbReference type="Proteomes" id="UP000663846">
    <property type="component" value="Unassembled WGS sequence"/>
</dbReference>
<organism evidence="1 2">
    <name type="scientific">Rhizoctonia solani</name>
    <dbReference type="NCBI Taxonomy" id="456999"/>
    <lineage>
        <taxon>Eukaryota</taxon>
        <taxon>Fungi</taxon>
        <taxon>Dikarya</taxon>
        <taxon>Basidiomycota</taxon>
        <taxon>Agaricomycotina</taxon>
        <taxon>Agaricomycetes</taxon>
        <taxon>Cantharellales</taxon>
        <taxon>Ceratobasidiaceae</taxon>
        <taxon>Rhizoctonia</taxon>
    </lineage>
</organism>
<name>A0A8H2ZY84_9AGAM</name>